<proteinExistence type="predicted"/>
<evidence type="ECO:0000313" key="3">
    <source>
        <dbReference type="Proteomes" id="UP000054047"/>
    </source>
</evidence>
<feature type="domain" description="SCP" evidence="1">
    <location>
        <begin position="73"/>
        <end position="186"/>
    </location>
</feature>
<keyword evidence="3" id="KW-1185">Reference proteome</keyword>
<gene>
    <name evidence="2" type="ORF">ANCDUO_05808</name>
</gene>
<dbReference type="InterPro" id="IPR035940">
    <property type="entry name" value="CAP_sf"/>
</dbReference>
<dbReference type="InterPro" id="IPR014044">
    <property type="entry name" value="CAP_dom"/>
</dbReference>
<dbReference type="SMART" id="SM00198">
    <property type="entry name" value="SCP"/>
    <property type="match status" value="1"/>
</dbReference>
<dbReference type="Proteomes" id="UP000054047">
    <property type="component" value="Unassembled WGS sequence"/>
</dbReference>
<accession>A0A0C2D396</accession>
<dbReference type="SUPFAM" id="SSF55797">
    <property type="entry name" value="PR-1-like"/>
    <property type="match status" value="1"/>
</dbReference>
<dbReference type="EMBL" id="KN728376">
    <property type="protein sequence ID" value="KIH63888.1"/>
    <property type="molecule type" value="Genomic_DNA"/>
</dbReference>
<sequence>MEKLRNLDAHTIGPQYGKALYDTGRPCRTSEECKTYRKSVCDAATGLCMKPQEPRDNGVVSIICPPYNGMTDKTRRTILDLHNYIRSLVARGKAEDKLVNNGAGFAPKAANMRKMGYDCNLEYIASNYARLCEYKHSPPEYRRNLGESLFFTTIDDADDSKAGEWVFEKIIYRPPGGGSPNSRNLGLGQTF</sequence>
<evidence type="ECO:0000259" key="1">
    <source>
        <dbReference type="SMART" id="SM00198"/>
    </source>
</evidence>
<organism evidence="2 3">
    <name type="scientific">Ancylostoma duodenale</name>
    <dbReference type="NCBI Taxonomy" id="51022"/>
    <lineage>
        <taxon>Eukaryota</taxon>
        <taxon>Metazoa</taxon>
        <taxon>Ecdysozoa</taxon>
        <taxon>Nematoda</taxon>
        <taxon>Chromadorea</taxon>
        <taxon>Rhabditida</taxon>
        <taxon>Rhabditina</taxon>
        <taxon>Rhabditomorpha</taxon>
        <taxon>Strongyloidea</taxon>
        <taxon>Ancylostomatidae</taxon>
        <taxon>Ancylostomatinae</taxon>
        <taxon>Ancylostoma</taxon>
    </lineage>
</organism>
<dbReference type="OrthoDB" id="5874910at2759"/>
<dbReference type="Pfam" id="PF00188">
    <property type="entry name" value="CAP"/>
    <property type="match status" value="1"/>
</dbReference>
<reference evidence="2 3" key="1">
    <citation type="submission" date="2013-12" db="EMBL/GenBank/DDBJ databases">
        <title>Draft genome of the parsitic nematode Ancylostoma duodenale.</title>
        <authorList>
            <person name="Mitreva M."/>
        </authorList>
    </citation>
    <scope>NUCLEOTIDE SEQUENCE [LARGE SCALE GENOMIC DNA]</scope>
    <source>
        <strain evidence="2 3">Zhejiang</strain>
    </source>
</reference>
<protein>
    <submittedName>
        <fullName evidence="2">SCP-like protein</fullName>
    </submittedName>
</protein>
<dbReference type="CDD" id="cd05380">
    <property type="entry name" value="CAP_euk"/>
    <property type="match status" value="1"/>
</dbReference>
<dbReference type="Gene3D" id="3.40.33.10">
    <property type="entry name" value="CAP"/>
    <property type="match status" value="1"/>
</dbReference>
<evidence type="ECO:0000313" key="2">
    <source>
        <dbReference type="EMBL" id="KIH63888.1"/>
    </source>
</evidence>
<name>A0A0C2D396_9BILA</name>
<dbReference type="AlphaFoldDB" id="A0A0C2D396"/>